<evidence type="ECO:0000313" key="4">
    <source>
        <dbReference type="Proteomes" id="UP000287609"/>
    </source>
</evidence>
<dbReference type="EMBL" id="QXGM01000002">
    <property type="protein sequence ID" value="RSX54904.1"/>
    <property type="molecule type" value="Genomic_DNA"/>
</dbReference>
<evidence type="ECO:0000313" key="3">
    <source>
        <dbReference type="EMBL" id="RSX54904.1"/>
    </source>
</evidence>
<keyword evidence="4" id="KW-1185">Reference proteome</keyword>
<dbReference type="SUPFAM" id="SSF101386">
    <property type="entry name" value="all-alpha NTP pyrophosphatases"/>
    <property type="match status" value="1"/>
</dbReference>
<comment type="caution">
    <text evidence="3">The sequence shown here is derived from an EMBL/GenBank/DDBJ whole genome shotgun (WGS) entry which is preliminary data.</text>
</comment>
<dbReference type="GO" id="GO:0046047">
    <property type="term" value="P:TTP catabolic process"/>
    <property type="evidence" value="ECO:0007669"/>
    <property type="project" value="TreeGrafter"/>
</dbReference>
<dbReference type="InterPro" id="IPR004518">
    <property type="entry name" value="MazG-like_dom"/>
</dbReference>
<dbReference type="Proteomes" id="UP000287609">
    <property type="component" value="Unassembled WGS sequence"/>
</dbReference>
<accession>A0A430FQ33</accession>
<protein>
    <submittedName>
        <fullName evidence="3">Nucleotide pyrophosphohydrolase</fullName>
    </submittedName>
</protein>
<feature type="region of interest" description="Disordered" evidence="1">
    <location>
        <begin position="307"/>
        <end position="347"/>
    </location>
</feature>
<gene>
    <name evidence="3" type="ORF">D2E26_0958</name>
</gene>
<evidence type="ECO:0000259" key="2">
    <source>
        <dbReference type="Pfam" id="PF03819"/>
    </source>
</evidence>
<dbReference type="GO" id="GO:0046076">
    <property type="term" value="P:dTTP catabolic process"/>
    <property type="evidence" value="ECO:0007669"/>
    <property type="project" value="TreeGrafter"/>
</dbReference>
<dbReference type="InterPro" id="IPR011551">
    <property type="entry name" value="NTP_PyrPHydrolase_MazG"/>
</dbReference>
<proteinExistence type="predicted"/>
<dbReference type="Gene3D" id="1.10.287.1080">
    <property type="entry name" value="MazG-like"/>
    <property type="match status" value="1"/>
</dbReference>
<feature type="compositionally biased region" description="Acidic residues" evidence="1">
    <location>
        <begin position="313"/>
        <end position="324"/>
    </location>
</feature>
<dbReference type="GO" id="GO:0046061">
    <property type="term" value="P:dATP catabolic process"/>
    <property type="evidence" value="ECO:0007669"/>
    <property type="project" value="TreeGrafter"/>
</dbReference>
<feature type="domain" description="NTP pyrophosphohydrolase MazG-like" evidence="2">
    <location>
        <begin position="88"/>
        <end position="163"/>
    </location>
</feature>
<reference evidence="3 4" key="1">
    <citation type="submission" date="2018-09" db="EMBL/GenBank/DDBJ databases">
        <title>Characterization of the phylogenetic diversity of five novel species belonging to the genus Bifidobacterium.</title>
        <authorList>
            <person name="Lugli G.A."/>
            <person name="Duranti S."/>
            <person name="Milani C."/>
        </authorList>
    </citation>
    <scope>NUCLEOTIDE SEQUENCE [LARGE SCALE GENOMIC DNA]</scope>
    <source>
        <strain evidence="3 4">2036B</strain>
    </source>
</reference>
<dbReference type="GO" id="GO:0046081">
    <property type="term" value="P:dUTP catabolic process"/>
    <property type="evidence" value="ECO:0007669"/>
    <property type="project" value="TreeGrafter"/>
</dbReference>
<organism evidence="3 4">
    <name type="scientific">Bifidobacterium dolichotidis</name>
    <dbReference type="NCBI Taxonomy" id="2306976"/>
    <lineage>
        <taxon>Bacteria</taxon>
        <taxon>Bacillati</taxon>
        <taxon>Actinomycetota</taxon>
        <taxon>Actinomycetes</taxon>
        <taxon>Bifidobacteriales</taxon>
        <taxon>Bifidobacteriaceae</taxon>
        <taxon>Bifidobacterium</taxon>
    </lineage>
</organism>
<name>A0A430FQ33_9BIFI</name>
<evidence type="ECO:0000256" key="1">
    <source>
        <dbReference type="SAM" id="MobiDB-lite"/>
    </source>
</evidence>
<dbReference type="GO" id="GO:0006203">
    <property type="term" value="P:dGTP catabolic process"/>
    <property type="evidence" value="ECO:0007669"/>
    <property type="project" value="TreeGrafter"/>
</dbReference>
<dbReference type="PANTHER" id="PTHR30522">
    <property type="entry name" value="NUCLEOSIDE TRIPHOSPHATE PYROPHOSPHOHYDROLASE"/>
    <property type="match status" value="1"/>
</dbReference>
<dbReference type="RefSeq" id="WP_125963586.1">
    <property type="nucleotide sequence ID" value="NZ_QXGM01000002.1"/>
</dbReference>
<dbReference type="AlphaFoldDB" id="A0A430FQ33"/>
<dbReference type="OrthoDB" id="9808939at2"/>
<dbReference type="GO" id="GO:0047429">
    <property type="term" value="F:nucleoside triphosphate diphosphatase activity"/>
    <property type="evidence" value="ECO:0007669"/>
    <property type="project" value="TreeGrafter"/>
</dbReference>
<keyword evidence="3" id="KW-0378">Hydrolase</keyword>
<dbReference type="GO" id="GO:0046052">
    <property type="term" value="P:UTP catabolic process"/>
    <property type="evidence" value="ECO:0007669"/>
    <property type="project" value="TreeGrafter"/>
</dbReference>
<sequence length="364" mass="40954">MSDASLLGSNSHPAYHPRAPKNTEPKTVPSGPTPHPAIITPVLYPLPDDSDPETKLEQVLGAPTPIERVKQLVRILQSSEENPENTNQTNTTLLKSLLHEVYEYIDAVEINDRVGMREELGDILLQIMFQAQLSAADPDLPFSFDEVCDRLVRRMIKRHPEVFEQSDDDETAWWFKDGWKVDISRTLWDQMEQHDKHESILDGISHSQGALPRAAQIMSRLRKASKDVLVLEAQPAGVETGEDYYADRILEVVKDAADADIDIEAALRHRLSEFEDNIRDIEKAELTEDEEDVDEFAILSEIHAGISVNDSENASDDESVDESTDTSANESSDAAAYEDEKETDPQNALEQFSIELYEEKPSEE</sequence>
<dbReference type="PANTHER" id="PTHR30522:SF0">
    <property type="entry name" value="NUCLEOSIDE TRIPHOSPHATE PYROPHOSPHOHYDROLASE"/>
    <property type="match status" value="1"/>
</dbReference>
<feature type="region of interest" description="Disordered" evidence="1">
    <location>
        <begin position="1"/>
        <end position="39"/>
    </location>
</feature>
<dbReference type="Pfam" id="PF03819">
    <property type="entry name" value="MazG"/>
    <property type="match status" value="1"/>
</dbReference>